<evidence type="ECO:0000256" key="4">
    <source>
        <dbReference type="ARBA" id="ARBA00010561"/>
    </source>
</evidence>
<feature type="transmembrane region" description="Helical" evidence="19">
    <location>
        <begin position="193"/>
        <end position="211"/>
    </location>
</feature>
<evidence type="ECO:0000256" key="3">
    <source>
        <dbReference type="ARBA" id="ARBA00004663"/>
    </source>
</evidence>
<keyword evidence="12 19" id="KW-1133">Transmembrane helix</keyword>
<comment type="caution">
    <text evidence="20">The sequence shown here is derived from an EMBL/GenBank/DDBJ whole genome shotgun (WGS) entry which is preliminary data.</text>
</comment>
<keyword evidence="11 19" id="KW-0460">Magnesium</keyword>
<organism evidence="20 21">
    <name type="scientific">Candidatus Thermofonsia Clade 1 bacterium</name>
    <dbReference type="NCBI Taxonomy" id="2364210"/>
    <lineage>
        <taxon>Bacteria</taxon>
        <taxon>Bacillati</taxon>
        <taxon>Chloroflexota</taxon>
        <taxon>Candidatus Thermofontia</taxon>
        <taxon>Candidatus Thermofonsia Clade 1</taxon>
    </lineage>
</organism>
<evidence type="ECO:0000256" key="6">
    <source>
        <dbReference type="ARBA" id="ARBA00015850"/>
    </source>
</evidence>
<dbReference type="PANTHER" id="PTHR34148:SF1">
    <property type="entry name" value="ADENOSYLCOBINAMIDE-GDP RIBAZOLETRANSFERASE"/>
    <property type="match status" value="1"/>
</dbReference>
<comment type="cofactor">
    <cofactor evidence="1 19">
        <name>Mg(2+)</name>
        <dbReference type="ChEBI" id="CHEBI:18420"/>
    </cofactor>
</comment>
<comment type="catalytic activity">
    <reaction evidence="18 19">
        <text>alpha-ribazole 5'-phosphate + adenosylcob(III)inamide-GDP = adenosylcob(III)alamin 5'-phosphate + GMP + H(+)</text>
        <dbReference type="Rhea" id="RHEA:23560"/>
        <dbReference type="ChEBI" id="CHEBI:15378"/>
        <dbReference type="ChEBI" id="CHEBI:57918"/>
        <dbReference type="ChEBI" id="CHEBI:58115"/>
        <dbReference type="ChEBI" id="CHEBI:60487"/>
        <dbReference type="ChEBI" id="CHEBI:60493"/>
        <dbReference type="EC" id="2.7.8.26"/>
    </reaction>
</comment>
<dbReference type="NCBIfam" id="TIGR00317">
    <property type="entry name" value="cobS"/>
    <property type="match status" value="1"/>
</dbReference>
<proteinExistence type="inferred from homology"/>
<keyword evidence="7 19" id="KW-1003">Cell membrane</keyword>
<dbReference type="UniPathway" id="UPA00148">
    <property type="reaction ID" value="UER00238"/>
</dbReference>
<evidence type="ECO:0000256" key="14">
    <source>
        <dbReference type="ARBA" id="ARBA00025228"/>
    </source>
</evidence>
<evidence type="ECO:0000256" key="10">
    <source>
        <dbReference type="ARBA" id="ARBA00022692"/>
    </source>
</evidence>
<comment type="catalytic activity">
    <reaction evidence="17 19">
        <text>alpha-ribazole + adenosylcob(III)inamide-GDP = adenosylcob(III)alamin + GMP + H(+)</text>
        <dbReference type="Rhea" id="RHEA:16049"/>
        <dbReference type="ChEBI" id="CHEBI:10329"/>
        <dbReference type="ChEBI" id="CHEBI:15378"/>
        <dbReference type="ChEBI" id="CHEBI:18408"/>
        <dbReference type="ChEBI" id="CHEBI:58115"/>
        <dbReference type="ChEBI" id="CHEBI:60487"/>
        <dbReference type="EC" id="2.7.8.26"/>
    </reaction>
</comment>
<dbReference type="HAMAP" id="MF_00719">
    <property type="entry name" value="CobS"/>
    <property type="match status" value="1"/>
</dbReference>
<evidence type="ECO:0000256" key="8">
    <source>
        <dbReference type="ARBA" id="ARBA00022573"/>
    </source>
</evidence>
<evidence type="ECO:0000256" key="17">
    <source>
        <dbReference type="ARBA" id="ARBA00048623"/>
    </source>
</evidence>
<evidence type="ECO:0000256" key="5">
    <source>
        <dbReference type="ARBA" id="ARBA00013200"/>
    </source>
</evidence>
<evidence type="ECO:0000256" key="15">
    <source>
        <dbReference type="ARBA" id="ARBA00032605"/>
    </source>
</evidence>
<evidence type="ECO:0000256" key="1">
    <source>
        <dbReference type="ARBA" id="ARBA00001946"/>
    </source>
</evidence>
<keyword evidence="13 19" id="KW-0472">Membrane</keyword>
<name>A0A2M8NYJ3_9CHLR</name>
<evidence type="ECO:0000256" key="2">
    <source>
        <dbReference type="ARBA" id="ARBA00004651"/>
    </source>
</evidence>
<dbReference type="EMBL" id="PGTK01000011">
    <property type="protein sequence ID" value="PJF30362.1"/>
    <property type="molecule type" value="Genomic_DNA"/>
</dbReference>
<evidence type="ECO:0000256" key="18">
    <source>
        <dbReference type="ARBA" id="ARBA00049504"/>
    </source>
</evidence>
<dbReference type="Pfam" id="PF02654">
    <property type="entry name" value="CobS"/>
    <property type="match status" value="1"/>
</dbReference>
<accession>A0A2M8NYJ3</accession>
<keyword evidence="10 19" id="KW-0812">Transmembrane</keyword>
<evidence type="ECO:0000256" key="9">
    <source>
        <dbReference type="ARBA" id="ARBA00022679"/>
    </source>
</evidence>
<evidence type="ECO:0000256" key="11">
    <source>
        <dbReference type="ARBA" id="ARBA00022842"/>
    </source>
</evidence>
<evidence type="ECO:0000313" key="20">
    <source>
        <dbReference type="EMBL" id="PJF30362.1"/>
    </source>
</evidence>
<gene>
    <name evidence="19 20" type="primary">cobS</name>
    <name evidence="20" type="ORF">CUN51_08110</name>
</gene>
<dbReference type="GO" id="GO:0005886">
    <property type="term" value="C:plasma membrane"/>
    <property type="evidence" value="ECO:0007669"/>
    <property type="project" value="UniProtKB-SubCell"/>
</dbReference>
<dbReference type="GO" id="GO:0008818">
    <property type="term" value="F:cobalamin 5'-phosphate synthase activity"/>
    <property type="evidence" value="ECO:0007669"/>
    <property type="project" value="UniProtKB-UniRule"/>
</dbReference>
<reference evidence="20 21" key="1">
    <citation type="submission" date="2017-11" db="EMBL/GenBank/DDBJ databases">
        <title>Evolution of Phototrophy in the Chloroflexi Phylum Driven by Horizontal Gene Transfer.</title>
        <authorList>
            <person name="Ward L.M."/>
            <person name="Hemp J."/>
            <person name="Shih P.M."/>
            <person name="Mcglynn S.E."/>
            <person name="Fischer W."/>
        </authorList>
    </citation>
    <scope>NUCLEOTIDE SEQUENCE [LARGE SCALE GENOMIC DNA]</scope>
    <source>
        <strain evidence="20">CP2_2F</strain>
    </source>
</reference>
<feature type="transmembrane region" description="Helical" evidence="19">
    <location>
        <begin position="171"/>
        <end position="187"/>
    </location>
</feature>
<feature type="transmembrane region" description="Helical" evidence="19">
    <location>
        <begin position="33"/>
        <end position="55"/>
    </location>
</feature>
<evidence type="ECO:0000256" key="7">
    <source>
        <dbReference type="ARBA" id="ARBA00022475"/>
    </source>
</evidence>
<keyword evidence="8 19" id="KW-0169">Cobalamin biosynthesis</keyword>
<dbReference type="Proteomes" id="UP000228921">
    <property type="component" value="Unassembled WGS sequence"/>
</dbReference>
<comment type="similarity">
    <text evidence="4 19">Belongs to the CobS family.</text>
</comment>
<protein>
    <recommendedName>
        <fullName evidence="6 19">Adenosylcobinamide-GDP ribazoletransferase</fullName>
        <ecNumber evidence="5 19">2.7.8.26</ecNumber>
    </recommendedName>
    <alternativeName>
        <fullName evidence="16 19">Cobalamin synthase</fullName>
    </alternativeName>
    <alternativeName>
        <fullName evidence="15 19">Cobalamin-5'-phosphate synthase</fullName>
    </alternativeName>
</protein>
<feature type="transmembrane region" description="Helical" evidence="19">
    <location>
        <begin position="105"/>
        <end position="124"/>
    </location>
</feature>
<sequence length="241" mass="25989">MLSDFKRALRFLTILPVDIDETEEARPMGYASAYFTLIGVLFGGIGALVMSLQLFDARTRAFLVLLVWSVLSGGLHLDGFADSCDGLLATTTPERRLEIMKDPRTGTRAVVGLVLLLLGKWLLLIGLPPLWIVLPPVLGRLAMVWLAAQYLSARPEGLGAAFRTGLGRDQVLVATLIGALCLFAVMLSDWRVMVSALSLPIVVLAFGRFAASRLGGGLTGDTYGAGCELTEWLCLLLLNLL</sequence>
<dbReference type="EC" id="2.7.8.26" evidence="5 19"/>
<dbReference type="InterPro" id="IPR003805">
    <property type="entry name" value="CobS"/>
</dbReference>
<evidence type="ECO:0000313" key="21">
    <source>
        <dbReference type="Proteomes" id="UP000228921"/>
    </source>
</evidence>
<evidence type="ECO:0000256" key="16">
    <source>
        <dbReference type="ARBA" id="ARBA00032853"/>
    </source>
</evidence>
<evidence type="ECO:0000256" key="12">
    <source>
        <dbReference type="ARBA" id="ARBA00022989"/>
    </source>
</evidence>
<dbReference type="PANTHER" id="PTHR34148">
    <property type="entry name" value="ADENOSYLCOBINAMIDE-GDP RIBAZOLETRANSFERASE"/>
    <property type="match status" value="1"/>
</dbReference>
<dbReference type="GO" id="GO:0051073">
    <property type="term" value="F:adenosylcobinamide-GDP ribazoletransferase activity"/>
    <property type="evidence" value="ECO:0007669"/>
    <property type="project" value="UniProtKB-UniRule"/>
</dbReference>
<comment type="subcellular location">
    <subcellularLocation>
        <location evidence="2 19">Cell membrane</location>
        <topology evidence="2 19">Multi-pass membrane protein</topology>
    </subcellularLocation>
</comment>
<evidence type="ECO:0000256" key="13">
    <source>
        <dbReference type="ARBA" id="ARBA00023136"/>
    </source>
</evidence>
<evidence type="ECO:0000256" key="19">
    <source>
        <dbReference type="HAMAP-Rule" id="MF_00719"/>
    </source>
</evidence>
<dbReference type="GO" id="GO:0009236">
    <property type="term" value="P:cobalamin biosynthetic process"/>
    <property type="evidence" value="ECO:0007669"/>
    <property type="project" value="UniProtKB-UniRule"/>
</dbReference>
<comment type="pathway">
    <text evidence="3 19">Cofactor biosynthesis; adenosylcobalamin biosynthesis; adenosylcobalamin from cob(II)yrinate a,c-diamide: step 7/7.</text>
</comment>
<dbReference type="AlphaFoldDB" id="A0A2M8NYJ3"/>
<comment type="function">
    <text evidence="14 19">Joins adenosylcobinamide-GDP and alpha-ribazole to generate adenosylcobalamin (Ado-cobalamin). Also synthesizes adenosylcobalamin 5'-phosphate from adenosylcobinamide-GDP and alpha-ribazole 5'-phosphate.</text>
</comment>
<keyword evidence="9 19" id="KW-0808">Transferase</keyword>